<dbReference type="InterPro" id="IPR038475">
    <property type="entry name" value="RecG_C_sf"/>
</dbReference>
<dbReference type="PANTHER" id="PTHR30595">
    <property type="entry name" value="GLPR-RELATED TRANSCRIPTIONAL REPRESSOR"/>
    <property type="match status" value="1"/>
</dbReference>
<dbReference type="Gene3D" id="3.30.950.30">
    <property type="entry name" value="Schlafen, AAA domain"/>
    <property type="match status" value="1"/>
</dbReference>
<dbReference type="Gene3D" id="3.30.565.60">
    <property type="match status" value="1"/>
</dbReference>
<reference evidence="2" key="1">
    <citation type="submission" date="2019-02" db="EMBL/GenBank/DDBJ databases">
        <authorList>
            <person name="Gruber-Vodicka R. H."/>
            <person name="Seah K. B. B."/>
        </authorList>
    </citation>
    <scope>NUCLEOTIDE SEQUENCE</scope>
    <source>
        <strain evidence="2">BECK_BY1</strain>
    </source>
</reference>
<keyword evidence="2" id="KW-0547">Nucleotide-binding</keyword>
<keyword evidence="2" id="KW-0347">Helicase</keyword>
<keyword evidence="2" id="KW-0067">ATP-binding</keyword>
<feature type="domain" description="Schlafen AlbA-2" evidence="1">
    <location>
        <begin position="19"/>
        <end position="132"/>
    </location>
</feature>
<dbReference type="Pfam" id="PF13749">
    <property type="entry name" value="HATPase_c_4"/>
    <property type="match status" value="1"/>
</dbReference>
<dbReference type="PANTHER" id="PTHR30595:SF6">
    <property type="entry name" value="SCHLAFEN ALBA-2 DOMAIN-CONTAINING PROTEIN"/>
    <property type="match status" value="1"/>
</dbReference>
<protein>
    <submittedName>
        <fullName evidence="2">ATP-dependent DNA helicase RecG</fullName>
    </submittedName>
</protein>
<accession>A0A451A8X8</accession>
<dbReference type="InterPro" id="IPR007421">
    <property type="entry name" value="Schlafen_AlbA_2_dom"/>
</dbReference>
<keyword evidence="2" id="KW-0378">Hydrolase</keyword>
<gene>
    <name evidence="2" type="ORF">BECKTUN1418D_GA0071000_11776</name>
</gene>
<sequence length="388" mass="43106">METIELMTIDMELILAQGEDSEHQFKRNITNADSLAAEMVAFSNGRGGKILIGVTDDGMIAGLEKEDIHRLNQLIFNAASQNMRPAIHPTTRNILTESGLILVIHVPAGINKPYQDKNGAFWVKTGADKRKATSREEIQRLFQSSGLLHADVSPANGLTIADLDMTYFRNFFQRRYEESLDARQLPLDQIIQNMNLGGNGLLNITGALLFGNNPSVHLPAFIVKAGCFPGTSIAVETYKDSRDIKGKMADIFQQAMSFILANLRQVQGEQTVNSLGVPEIPSIVLEEIVTNALIHRDYFISAPIRVFVLDDRVEIISPGHLPNNLTIENIKKGNSNSRNPTLASFANRILPYRGYGSGILRALKAFPEIDFIDDRDGNLFKTIFKRQQ</sequence>
<organism evidence="2">
    <name type="scientific">Candidatus Kentrum sp. TUN</name>
    <dbReference type="NCBI Taxonomy" id="2126343"/>
    <lineage>
        <taxon>Bacteria</taxon>
        <taxon>Pseudomonadati</taxon>
        <taxon>Pseudomonadota</taxon>
        <taxon>Gammaproteobacteria</taxon>
        <taxon>Candidatus Kentrum</taxon>
    </lineage>
</organism>
<proteinExistence type="predicted"/>
<evidence type="ECO:0000313" key="2">
    <source>
        <dbReference type="EMBL" id="VFK62485.1"/>
    </source>
</evidence>
<dbReference type="InterPro" id="IPR038461">
    <property type="entry name" value="Schlafen_AlbA_2_dom_sf"/>
</dbReference>
<dbReference type="Pfam" id="PF04326">
    <property type="entry name" value="SLFN_AlbA_2"/>
    <property type="match status" value="1"/>
</dbReference>
<dbReference type="AlphaFoldDB" id="A0A451A8X8"/>
<dbReference type="EMBL" id="CAADFX010000177">
    <property type="protein sequence ID" value="VFK62485.1"/>
    <property type="molecule type" value="Genomic_DNA"/>
</dbReference>
<name>A0A451A8X8_9GAMM</name>
<dbReference type="GO" id="GO:0004386">
    <property type="term" value="F:helicase activity"/>
    <property type="evidence" value="ECO:0007669"/>
    <property type="project" value="UniProtKB-KW"/>
</dbReference>
<evidence type="ECO:0000259" key="1">
    <source>
        <dbReference type="Pfam" id="PF04326"/>
    </source>
</evidence>